<sequence length="276" mass="31041">MADSCDVAAAPLVFRREIAAVLSPEAKENKTKAINLDRAGNGFDYRSYIVVTNASPLGNPADSSSEESAEIGEVVKELQELCRNNSGSDAAFENLKQSGQNAMMCAVTAIDLEALMTDVDALSNETRTTFFPRYCPQMRTAYSCLNKLVDDFRPCLEEDDYTIVSAIAGILPDAVELICKNDGEIMYKFHEPKYTECLDKVSDSFDECLVFFNNTDDWDISHLTRDQCGQLTGFRQCLQNKLNICKAPDLIEVFDLFYNTLFRMTPCRNSHCFRWL</sequence>
<dbReference type="PANTHER" id="PTHR20997:SF2">
    <property type="entry name" value="EG:BACR42I17.2 PROTEIN-RELATED"/>
    <property type="match status" value="1"/>
</dbReference>
<name>A0A182LXL6_9DIPT</name>
<proteinExistence type="predicted"/>
<dbReference type="STRING" id="139723.A0A182LXL6"/>
<evidence type="ECO:0000313" key="1">
    <source>
        <dbReference type="EnsemblMetazoa" id="ACUA004400-PA"/>
    </source>
</evidence>
<dbReference type="AlphaFoldDB" id="A0A182LXL6"/>
<reference evidence="2" key="1">
    <citation type="submission" date="2013-09" db="EMBL/GenBank/DDBJ databases">
        <title>The Genome Sequence of Anopheles culicifacies species A.</title>
        <authorList>
            <consortium name="The Broad Institute Genomics Platform"/>
            <person name="Neafsey D.E."/>
            <person name="Besansky N."/>
            <person name="Howell P."/>
            <person name="Walton C."/>
            <person name="Young S.K."/>
            <person name="Zeng Q."/>
            <person name="Gargeya S."/>
            <person name="Fitzgerald M."/>
            <person name="Haas B."/>
            <person name="Abouelleil A."/>
            <person name="Allen A.W."/>
            <person name="Alvarado L."/>
            <person name="Arachchi H.M."/>
            <person name="Berlin A.M."/>
            <person name="Chapman S.B."/>
            <person name="Gainer-Dewar J."/>
            <person name="Goldberg J."/>
            <person name="Griggs A."/>
            <person name="Gujja S."/>
            <person name="Hansen M."/>
            <person name="Howarth C."/>
            <person name="Imamovic A."/>
            <person name="Ireland A."/>
            <person name="Larimer J."/>
            <person name="McCowan C."/>
            <person name="Murphy C."/>
            <person name="Pearson M."/>
            <person name="Poon T.W."/>
            <person name="Priest M."/>
            <person name="Roberts A."/>
            <person name="Saif S."/>
            <person name="Shea T."/>
            <person name="Sisk P."/>
            <person name="Sykes S."/>
            <person name="Wortman J."/>
            <person name="Nusbaum C."/>
            <person name="Birren B."/>
        </authorList>
    </citation>
    <scope>NUCLEOTIDE SEQUENCE [LARGE SCALE GENOMIC DNA]</scope>
    <source>
        <strain evidence="2">A-37</strain>
    </source>
</reference>
<dbReference type="InterPro" id="IPR009832">
    <property type="entry name" value="DUF1397"/>
</dbReference>
<dbReference type="Proteomes" id="UP000075883">
    <property type="component" value="Unassembled WGS sequence"/>
</dbReference>
<organism evidence="1 2">
    <name type="scientific">Anopheles culicifacies</name>
    <dbReference type="NCBI Taxonomy" id="139723"/>
    <lineage>
        <taxon>Eukaryota</taxon>
        <taxon>Metazoa</taxon>
        <taxon>Ecdysozoa</taxon>
        <taxon>Arthropoda</taxon>
        <taxon>Hexapoda</taxon>
        <taxon>Insecta</taxon>
        <taxon>Pterygota</taxon>
        <taxon>Neoptera</taxon>
        <taxon>Endopterygota</taxon>
        <taxon>Diptera</taxon>
        <taxon>Nematocera</taxon>
        <taxon>Culicoidea</taxon>
        <taxon>Culicidae</taxon>
        <taxon>Anophelinae</taxon>
        <taxon>Anopheles</taxon>
        <taxon>culicifacies species complex</taxon>
    </lineage>
</organism>
<dbReference type="VEuPathDB" id="VectorBase:ACUA004400"/>
<dbReference type="Pfam" id="PF07165">
    <property type="entry name" value="DUF1397"/>
    <property type="match status" value="1"/>
</dbReference>
<evidence type="ECO:0000313" key="2">
    <source>
        <dbReference type="Proteomes" id="UP000075883"/>
    </source>
</evidence>
<dbReference type="EMBL" id="AXCM01009722">
    <property type="status" value="NOT_ANNOTATED_CDS"/>
    <property type="molecule type" value="Genomic_DNA"/>
</dbReference>
<accession>A0A182LXL6</accession>
<protein>
    <submittedName>
        <fullName evidence="1">Uncharacterized protein</fullName>
    </submittedName>
</protein>
<dbReference type="PANTHER" id="PTHR20997">
    <property type="entry name" value="EG:BACR42I17.2 PROTEIN-RELATED"/>
    <property type="match status" value="1"/>
</dbReference>
<dbReference type="EnsemblMetazoa" id="ACUA004400-RA">
    <property type="protein sequence ID" value="ACUA004400-PA"/>
    <property type="gene ID" value="ACUA004400"/>
</dbReference>
<keyword evidence="2" id="KW-1185">Reference proteome</keyword>
<dbReference type="EMBL" id="AXCM01009721">
    <property type="status" value="NOT_ANNOTATED_CDS"/>
    <property type="molecule type" value="Genomic_DNA"/>
</dbReference>
<reference evidence="1" key="2">
    <citation type="submission" date="2020-05" db="UniProtKB">
        <authorList>
            <consortium name="EnsemblMetazoa"/>
        </authorList>
    </citation>
    <scope>IDENTIFICATION</scope>
    <source>
        <strain evidence="1">A-37</strain>
    </source>
</reference>